<dbReference type="InterPro" id="IPR008948">
    <property type="entry name" value="L-Aspartase-like"/>
</dbReference>
<dbReference type="InterPro" id="IPR022761">
    <property type="entry name" value="Fumarate_lyase_N"/>
</dbReference>
<evidence type="ECO:0000259" key="3">
    <source>
        <dbReference type="Pfam" id="PF10415"/>
    </source>
</evidence>
<dbReference type="InterPro" id="IPR024083">
    <property type="entry name" value="Fumarase/histidase_N"/>
</dbReference>
<dbReference type="FunFam" id="1.10.275.10:FF:000001">
    <property type="entry name" value="Fumarate hydratase, mitochondrial"/>
    <property type="match status" value="1"/>
</dbReference>
<dbReference type="Gene3D" id="1.10.275.10">
    <property type="entry name" value="Fumarase/aspartase (N-terminal domain)"/>
    <property type="match status" value="1"/>
</dbReference>
<name>A0A7W4IZG6_9PROT</name>
<organism evidence="4 5">
    <name type="scientific">Gluconacetobacter asukensis</name>
    <dbReference type="NCBI Taxonomy" id="1017181"/>
    <lineage>
        <taxon>Bacteria</taxon>
        <taxon>Pseudomonadati</taxon>
        <taxon>Pseudomonadota</taxon>
        <taxon>Alphaproteobacteria</taxon>
        <taxon>Acetobacterales</taxon>
        <taxon>Acetobacteraceae</taxon>
        <taxon>Gluconacetobacter</taxon>
    </lineage>
</organism>
<dbReference type="Gene3D" id="1.10.40.30">
    <property type="entry name" value="Fumarase/aspartase (C-terminal domain)"/>
    <property type="match status" value="1"/>
</dbReference>
<evidence type="ECO:0000259" key="2">
    <source>
        <dbReference type="Pfam" id="PF00206"/>
    </source>
</evidence>
<evidence type="ECO:0000256" key="1">
    <source>
        <dbReference type="ARBA" id="ARBA00023239"/>
    </source>
</evidence>
<dbReference type="InterPro" id="IPR051546">
    <property type="entry name" value="Aspartate_Ammonia-Lyase"/>
</dbReference>
<dbReference type="PANTHER" id="PTHR42696">
    <property type="entry name" value="ASPARTATE AMMONIA-LYASE"/>
    <property type="match status" value="1"/>
</dbReference>
<protein>
    <submittedName>
        <fullName evidence="4">Aspartate ammonia-lyase</fullName>
    </submittedName>
</protein>
<dbReference type="GO" id="GO:0005829">
    <property type="term" value="C:cytosol"/>
    <property type="evidence" value="ECO:0007669"/>
    <property type="project" value="TreeGrafter"/>
</dbReference>
<keyword evidence="1 4" id="KW-0456">Lyase</keyword>
<feature type="domain" description="Fumarate lyase N-terminal" evidence="2">
    <location>
        <begin position="16"/>
        <end position="346"/>
    </location>
</feature>
<keyword evidence="5" id="KW-1185">Reference proteome</keyword>
<dbReference type="GO" id="GO:0006099">
    <property type="term" value="P:tricarboxylic acid cycle"/>
    <property type="evidence" value="ECO:0007669"/>
    <property type="project" value="InterPro"/>
</dbReference>
<dbReference type="EMBL" id="JABEQE010000004">
    <property type="protein sequence ID" value="MBB2171647.1"/>
    <property type="molecule type" value="Genomic_DNA"/>
</dbReference>
<proteinExistence type="predicted"/>
<dbReference type="PRINTS" id="PR00149">
    <property type="entry name" value="FUMRATELYASE"/>
</dbReference>
<dbReference type="GO" id="GO:0008797">
    <property type="term" value="F:aspartate ammonia-lyase activity"/>
    <property type="evidence" value="ECO:0007669"/>
    <property type="project" value="TreeGrafter"/>
</dbReference>
<dbReference type="InterPro" id="IPR018951">
    <property type="entry name" value="Fumarase_C_C"/>
</dbReference>
<dbReference type="Gene3D" id="1.20.200.10">
    <property type="entry name" value="Fumarase/aspartase (Central domain)"/>
    <property type="match status" value="1"/>
</dbReference>
<dbReference type="SUPFAM" id="SSF48557">
    <property type="entry name" value="L-aspartase-like"/>
    <property type="match status" value="1"/>
</dbReference>
<dbReference type="Pfam" id="PF00206">
    <property type="entry name" value="Lyase_1"/>
    <property type="match status" value="1"/>
</dbReference>
<comment type="caution">
    <text evidence="4">The sequence shown here is derived from an EMBL/GenBank/DDBJ whole genome shotgun (WGS) entry which is preliminary data.</text>
</comment>
<sequence length="472" mass="50140">MPASGTRTERDLLGPAELPADAFWGVHTSRAVANFPISGTPIGAFAELVRALAVVKQAAARANRTLGDLDPDRAAAIEAACIRIRDDRRYHAHFVVDVMQGGAGTSTNMNANEVIANVALDIMGRPKGDYATLHPNDHVNMAQSTNDAYPTALRLAALFAVDPLLDALAALAEGLDAKAREFAPILKVGRTQLRDAVPMTLGQEFAAFRSMIEAEIRNLRTQSAAFLPVNLGGTAIGTGVNTRPGYAQLVTEELARLSGHAIISAPDFIEATSDVGAFTMFSGALKRLALKLSKIAGDLRLLSSGPRAGLGEIILPPVQAGSSIMPGKINPVIPEMVNQVAYLVAGHDLTITMCAEGGQLQLNPFEPMIGYCLLSSMHLLTAAVDTFRTRCIAGITADSARCRELSDNSLGVVTALVPVLGYETCSILARRALAEGRRIADLVLEEDLLSRDRLLDLLRPERLTAPNLARAG</sequence>
<dbReference type="InterPro" id="IPR000362">
    <property type="entry name" value="Fumarate_lyase_fam"/>
</dbReference>
<dbReference type="GO" id="GO:0006531">
    <property type="term" value="P:aspartate metabolic process"/>
    <property type="evidence" value="ECO:0007669"/>
    <property type="project" value="TreeGrafter"/>
</dbReference>
<dbReference type="Pfam" id="PF10415">
    <property type="entry name" value="FumaraseC_C"/>
    <property type="match status" value="1"/>
</dbReference>
<dbReference type="AlphaFoldDB" id="A0A7W4IZG6"/>
<dbReference type="InterPro" id="IPR020557">
    <property type="entry name" value="Fumarate_lyase_CS"/>
</dbReference>
<feature type="domain" description="Fumarase C C-terminal" evidence="3">
    <location>
        <begin position="413"/>
        <end position="464"/>
    </location>
</feature>
<evidence type="ECO:0000313" key="5">
    <source>
        <dbReference type="Proteomes" id="UP000577891"/>
    </source>
</evidence>
<dbReference type="CDD" id="cd01357">
    <property type="entry name" value="Aspartase"/>
    <property type="match status" value="1"/>
</dbReference>
<dbReference type="FunFam" id="1.20.200.10:FF:000001">
    <property type="entry name" value="Fumarate hydratase, mitochondrial"/>
    <property type="match status" value="1"/>
</dbReference>
<dbReference type="NCBIfam" id="NF008909">
    <property type="entry name" value="PRK12273.1"/>
    <property type="match status" value="1"/>
</dbReference>
<evidence type="ECO:0000313" key="4">
    <source>
        <dbReference type="EMBL" id="MBB2171647.1"/>
    </source>
</evidence>
<dbReference type="PANTHER" id="PTHR42696:SF2">
    <property type="entry name" value="ASPARTATE AMMONIA-LYASE"/>
    <property type="match status" value="1"/>
</dbReference>
<reference evidence="4 5" key="1">
    <citation type="submission" date="2020-04" db="EMBL/GenBank/DDBJ databases">
        <title>Description of novel Gluconacetobacter.</title>
        <authorList>
            <person name="Sombolestani A."/>
        </authorList>
    </citation>
    <scope>NUCLEOTIDE SEQUENCE [LARGE SCALE GENOMIC DNA]</scope>
    <source>
        <strain evidence="4 5">LMG 27724</strain>
    </source>
</reference>
<gene>
    <name evidence="4" type="ORF">HLH35_05840</name>
</gene>
<accession>A0A7W4IZG6</accession>
<dbReference type="Proteomes" id="UP000577891">
    <property type="component" value="Unassembled WGS sequence"/>
</dbReference>
<dbReference type="PROSITE" id="PS00163">
    <property type="entry name" value="FUMARATE_LYASES"/>
    <property type="match status" value="1"/>
</dbReference>